<dbReference type="AlphaFoldDB" id="A0A2S0KEI9"/>
<proteinExistence type="predicted"/>
<organism evidence="1 2">
    <name type="scientific">Gordonia iterans</name>
    <dbReference type="NCBI Taxonomy" id="1004901"/>
    <lineage>
        <taxon>Bacteria</taxon>
        <taxon>Bacillati</taxon>
        <taxon>Actinomycetota</taxon>
        <taxon>Actinomycetes</taxon>
        <taxon>Mycobacteriales</taxon>
        <taxon>Gordoniaceae</taxon>
        <taxon>Gordonia</taxon>
    </lineage>
</organism>
<dbReference type="KEGG" id="git:C6V83_07315"/>
<dbReference type="EMBL" id="CP027433">
    <property type="protein sequence ID" value="AVM00112.1"/>
    <property type="molecule type" value="Genomic_DNA"/>
</dbReference>
<evidence type="ECO:0000313" key="1">
    <source>
        <dbReference type="EMBL" id="AVM00112.1"/>
    </source>
</evidence>
<reference evidence="1 2" key="1">
    <citation type="submission" date="2018-03" db="EMBL/GenBank/DDBJ databases">
        <title>Characteristics and genome of n-alkane degrading marine bacteria Gordonia iterans isolated from crude oil contaminated in Tae-an, South Korea.</title>
        <authorList>
            <person name="Lee S.-S."/>
            <person name="Kim H."/>
        </authorList>
    </citation>
    <scope>NUCLEOTIDE SEQUENCE [LARGE SCALE GENOMIC DNA]</scope>
    <source>
        <strain evidence="1 2">Co17</strain>
    </source>
</reference>
<accession>A0A2S0KEI9</accession>
<name>A0A2S0KEI9_9ACTN</name>
<dbReference type="Proteomes" id="UP000239814">
    <property type="component" value="Chromosome"/>
</dbReference>
<gene>
    <name evidence="1" type="ORF">C6V83_07315</name>
</gene>
<sequence>MLILVVIVLLAVFVVGAIAVAVALTRSSRRVQANDGAALELYPGHDTSEVPSSWARGHDPEARLHRRMRDSLSALRRSPDFDATYLDTRVQLELAAADLDRRLIATAPLRTEQKQEFLTAADAAVQSLESVVSTMLTGRAPAPAELDVALKRLQA</sequence>
<evidence type="ECO:0000313" key="2">
    <source>
        <dbReference type="Proteomes" id="UP000239814"/>
    </source>
</evidence>
<keyword evidence="2" id="KW-1185">Reference proteome</keyword>
<protein>
    <submittedName>
        <fullName evidence="1">Uncharacterized protein</fullName>
    </submittedName>
</protein>